<dbReference type="InterPro" id="IPR011990">
    <property type="entry name" value="TPR-like_helical_dom_sf"/>
</dbReference>
<keyword evidence="5" id="KW-0802">TPR repeat</keyword>
<proteinExistence type="inferred from homology"/>
<feature type="repeat" description="TPR" evidence="5">
    <location>
        <begin position="814"/>
        <end position="847"/>
    </location>
</feature>
<evidence type="ECO:0000313" key="8">
    <source>
        <dbReference type="EMBL" id="SNY65230.1"/>
    </source>
</evidence>
<organism evidence="8 9">
    <name type="scientific">Paractinoplanes atraurantiacus</name>
    <dbReference type="NCBI Taxonomy" id="1036182"/>
    <lineage>
        <taxon>Bacteria</taxon>
        <taxon>Bacillati</taxon>
        <taxon>Actinomycetota</taxon>
        <taxon>Actinomycetes</taxon>
        <taxon>Micromonosporales</taxon>
        <taxon>Micromonosporaceae</taxon>
        <taxon>Paractinoplanes</taxon>
    </lineage>
</organism>
<dbReference type="RefSeq" id="WP_097327382.1">
    <property type="nucleotide sequence ID" value="NZ_OBDY01000028.1"/>
</dbReference>
<feature type="domain" description="OmpR/PhoB-type" evidence="6">
    <location>
        <begin position="17"/>
        <end position="92"/>
    </location>
</feature>
<reference evidence="8 9" key="1">
    <citation type="submission" date="2017-09" db="EMBL/GenBank/DDBJ databases">
        <authorList>
            <person name="Ehlers B."/>
            <person name="Leendertz F.H."/>
        </authorList>
    </citation>
    <scope>NUCLEOTIDE SEQUENCE [LARGE SCALE GENOMIC DNA]</scope>
    <source>
        <strain evidence="8 9">CGMCC 4.6857</strain>
    </source>
</reference>
<evidence type="ECO:0000259" key="7">
    <source>
        <dbReference type="SMART" id="SM01043"/>
    </source>
</evidence>
<keyword evidence="2" id="KW-0805">Transcription regulation</keyword>
<dbReference type="Gene3D" id="1.10.10.10">
    <property type="entry name" value="Winged helix-like DNA-binding domain superfamily/Winged helix DNA-binding domain"/>
    <property type="match status" value="1"/>
</dbReference>
<dbReference type="InterPro" id="IPR001867">
    <property type="entry name" value="OmpR/PhoB-type_DNA-bd"/>
</dbReference>
<dbReference type="GO" id="GO:0043531">
    <property type="term" value="F:ADP binding"/>
    <property type="evidence" value="ECO:0007669"/>
    <property type="project" value="InterPro"/>
</dbReference>
<dbReference type="InterPro" id="IPR051677">
    <property type="entry name" value="AfsR-DnrI-RedD_regulator"/>
</dbReference>
<sequence>MATRFQLLGAVEARAGGRVLELGHRRQCAVLAVLLLEANRPVTAGELVNRVWGGRAPQRDRETLYGYLSRLRGALAPAGDARIIRRASGYVLTVEPEAVDVHRFHRLVASARKIDDCLAALEAYEEALALWRGEALPGLDTPWLNDRRDALDRCRREAGLERNELALRCGRQARVLDEMSAAAAAHPLDERLAGQLMLGLYRAGRQGEALDCYRRLRTRLADEVGVDPGEPLRSLHRRILRADPSLAAPVARRVPSQVPAPPSTFTGRAAELARLSELAPGAVGVIVGPGGVGKTWTARRWAHEHRAGYPDGQLFADLRGFDPAGPPVPAAVVIRRFLDALGVAAASVPADPDAQTALYRSLVAGRRMIIVLDNARDSAHAAPLLPGAAGCAVLVTSRHELVGLVTAHGARPVALGTLGDDEARRLLAGHLGGDRVAAEPAAVRALLRHCAGLPLALGIVAARAAVHPGLPLAELAAELEDAATRLDALDGGELAVNVRAALSCSAEALSEGEARLFALLGSAAGEDAGLDAIASLAGLPAAATRGLLRGLTAAHLVAEPRPGRWHMHDLVRLYAAERPGAAPDRPAARRRLLDHYLRTAYAANRALAPLRDPIDPGPVEAPIPSEARATAWFAAEHANLLAAVAAAHDNGLDTHAWQLAWAMATYLDRHAHWRDQAAVHLTAEAAARRLGDRAAQAYALNGLARAEIWLGRYEQARAHLRSALELLDDPAGRAHLHRALARSHARDGDPRQALAHDEQALALYAEAGHRCGQATALNAIGWHHAHLGEQEQALRFCVRALALHRDNGDRPGAAATLDSLGYIHRRRGRHDEALSCYGQAIELFAEIGDRYEMADTLINLGDTHAAAGDPDRARTAWQLAMSVFEELGVPSASLRSRLRPAGNLSAR</sequence>
<dbReference type="InterPro" id="IPR027417">
    <property type="entry name" value="P-loop_NTPase"/>
</dbReference>
<accession>A0A285JY52</accession>
<dbReference type="InterPro" id="IPR019734">
    <property type="entry name" value="TPR_rpt"/>
</dbReference>
<keyword evidence="3 8" id="KW-0238">DNA-binding</keyword>
<dbReference type="Pfam" id="PF13374">
    <property type="entry name" value="TPR_10"/>
    <property type="match status" value="1"/>
</dbReference>
<dbReference type="PANTHER" id="PTHR35807:SF1">
    <property type="entry name" value="TRANSCRIPTIONAL REGULATOR REDD"/>
    <property type="match status" value="1"/>
</dbReference>
<dbReference type="PROSITE" id="PS50005">
    <property type="entry name" value="TPR"/>
    <property type="match status" value="1"/>
</dbReference>
<dbReference type="Pfam" id="PF00486">
    <property type="entry name" value="Trans_reg_C"/>
    <property type="match status" value="1"/>
</dbReference>
<dbReference type="AlphaFoldDB" id="A0A285JY52"/>
<dbReference type="Pfam" id="PF03704">
    <property type="entry name" value="BTAD"/>
    <property type="match status" value="1"/>
</dbReference>
<dbReference type="Gene3D" id="3.40.50.300">
    <property type="entry name" value="P-loop containing nucleotide triphosphate hydrolases"/>
    <property type="match status" value="1"/>
</dbReference>
<evidence type="ECO:0000256" key="5">
    <source>
        <dbReference type="PROSITE-ProRule" id="PRU00339"/>
    </source>
</evidence>
<dbReference type="SUPFAM" id="SSF48452">
    <property type="entry name" value="TPR-like"/>
    <property type="match status" value="3"/>
</dbReference>
<dbReference type="InterPro" id="IPR036388">
    <property type="entry name" value="WH-like_DNA-bd_sf"/>
</dbReference>
<dbReference type="GO" id="GO:0006355">
    <property type="term" value="P:regulation of DNA-templated transcription"/>
    <property type="evidence" value="ECO:0007669"/>
    <property type="project" value="InterPro"/>
</dbReference>
<evidence type="ECO:0000256" key="3">
    <source>
        <dbReference type="ARBA" id="ARBA00023125"/>
    </source>
</evidence>
<evidence type="ECO:0000259" key="6">
    <source>
        <dbReference type="SMART" id="SM00862"/>
    </source>
</evidence>
<dbReference type="InterPro" id="IPR016032">
    <property type="entry name" value="Sig_transdc_resp-reg_C-effctor"/>
</dbReference>
<evidence type="ECO:0000256" key="4">
    <source>
        <dbReference type="ARBA" id="ARBA00023163"/>
    </source>
</evidence>
<evidence type="ECO:0000256" key="1">
    <source>
        <dbReference type="ARBA" id="ARBA00005820"/>
    </source>
</evidence>
<dbReference type="PANTHER" id="PTHR35807">
    <property type="entry name" value="TRANSCRIPTIONAL REGULATOR REDD-RELATED"/>
    <property type="match status" value="1"/>
</dbReference>
<gene>
    <name evidence="8" type="ORF">SAMN05421748_1286</name>
</gene>
<dbReference type="GO" id="GO:0003677">
    <property type="term" value="F:DNA binding"/>
    <property type="evidence" value="ECO:0007669"/>
    <property type="project" value="UniProtKB-KW"/>
</dbReference>
<dbReference type="SMART" id="SM00862">
    <property type="entry name" value="Trans_reg_C"/>
    <property type="match status" value="1"/>
</dbReference>
<dbReference type="EMBL" id="OBDY01000028">
    <property type="protein sequence ID" value="SNY65230.1"/>
    <property type="molecule type" value="Genomic_DNA"/>
</dbReference>
<feature type="domain" description="Bacterial transcriptional activator" evidence="7">
    <location>
        <begin position="99"/>
        <end position="240"/>
    </location>
</feature>
<dbReference type="PRINTS" id="PR00364">
    <property type="entry name" value="DISEASERSIST"/>
</dbReference>
<dbReference type="SMART" id="SM01043">
    <property type="entry name" value="BTAD"/>
    <property type="match status" value="1"/>
</dbReference>
<dbReference type="OrthoDB" id="7628974at2"/>
<dbReference type="GO" id="GO:0000160">
    <property type="term" value="P:phosphorelay signal transduction system"/>
    <property type="evidence" value="ECO:0007669"/>
    <property type="project" value="InterPro"/>
</dbReference>
<dbReference type="Pfam" id="PF13424">
    <property type="entry name" value="TPR_12"/>
    <property type="match status" value="1"/>
</dbReference>
<dbReference type="Proteomes" id="UP000219612">
    <property type="component" value="Unassembled WGS sequence"/>
</dbReference>
<evidence type="ECO:0000313" key="9">
    <source>
        <dbReference type="Proteomes" id="UP000219612"/>
    </source>
</evidence>
<dbReference type="CDD" id="cd15831">
    <property type="entry name" value="BTAD"/>
    <property type="match status" value="1"/>
</dbReference>
<dbReference type="SMART" id="SM00028">
    <property type="entry name" value="TPR"/>
    <property type="match status" value="6"/>
</dbReference>
<keyword evidence="4" id="KW-0804">Transcription</keyword>
<dbReference type="SUPFAM" id="SSF52540">
    <property type="entry name" value="P-loop containing nucleoside triphosphate hydrolases"/>
    <property type="match status" value="1"/>
</dbReference>
<keyword evidence="9" id="KW-1185">Reference proteome</keyword>
<protein>
    <submittedName>
        <fullName evidence="8">DNA-binding transcriptional activator of the SARP family</fullName>
    </submittedName>
</protein>
<dbReference type="SUPFAM" id="SSF46894">
    <property type="entry name" value="C-terminal effector domain of the bipartite response regulators"/>
    <property type="match status" value="1"/>
</dbReference>
<dbReference type="InterPro" id="IPR005158">
    <property type="entry name" value="BTAD"/>
</dbReference>
<comment type="similarity">
    <text evidence="1">Belongs to the AfsR/DnrI/RedD regulatory family.</text>
</comment>
<name>A0A285JY52_9ACTN</name>
<dbReference type="Gene3D" id="1.25.40.10">
    <property type="entry name" value="Tetratricopeptide repeat domain"/>
    <property type="match status" value="3"/>
</dbReference>
<evidence type="ECO:0000256" key="2">
    <source>
        <dbReference type="ARBA" id="ARBA00023015"/>
    </source>
</evidence>
<dbReference type="Pfam" id="PF13176">
    <property type="entry name" value="TPR_7"/>
    <property type="match status" value="1"/>
</dbReference>